<dbReference type="SUPFAM" id="SSF58010">
    <property type="entry name" value="Fibrinogen coiled-coil and central regions"/>
    <property type="match status" value="1"/>
</dbReference>
<proteinExistence type="predicted"/>
<dbReference type="Gene3D" id="1.20.5.340">
    <property type="match status" value="1"/>
</dbReference>
<sequence>MTDDLEKRLTTLELTVMHQEQALTDLSDMVTRQWSEIERLQAKLTTTQQRVVSLEENLPVPAADQKPPHY</sequence>
<organism evidence="1 2">
    <name type="scientific">Sneathiella chinensis</name>
    <dbReference type="NCBI Taxonomy" id="349750"/>
    <lineage>
        <taxon>Bacteria</taxon>
        <taxon>Pseudomonadati</taxon>
        <taxon>Pseudomonadota</taxon>
        <taxon>Alphaproteobacteria</taxon>
        <taxon>Sneathiellales</taxon>
        <taxon>Sneathiellaceae</taxon>
        <taxon>Sneathiella</taxon>
    </lineage>
</organism>
<evidence type="ECO:0000313" key="2">
    <source>
        <dbReference type="Proteomes" id="UP001161409"/>
    </source>
</evidence>
<dbReference type="EMBL" id="BSNF01000008">
    <property type="protein sequence ID" value="GLQ07149.1"/>
    <property type="molecule type" value="Genomic_DNA"/>
</dbReference>
<dbReference type="Proteomes" id="UP001161409">
    <property type="component" value="Unassembled WGS sequence"/>
</dbReference>
<reference evidence="1" key="1">
    <citation type="journal article" date="2014" name="Int. J. Syst. Evol. Microbiol.">
        <title>Complete genome of a new Firmicutes species belonging to the dominant human colonic microbiota ('Ruminococcus bicirculans') reveals two chromosomes and a selective capacity to utilize plant glucans.</title>
        <authorList>
            <consortium name="NISC Comparative Sequencing Program"/>
            <person name="Wegmann U."/>
            <person name="Louis P."/>
            <person name="Goesmann A."/>
            <person name="Henrissat B."/>
            <person name="Duncan S.H."/>
            <person name="Flint H.J."/>
        </authorList>
    </citation>
    <scope>NUCLEOTIDE SEQUENCE</scope>
    <source>
        <strain evidence="1">NBRC 103408</strain>
    </source>
</reference>
<protein>
    <recommendedName>
        <fullName evidence="3">Protein SlyX homolog</fullName>
    </recommendedName>
</protein>
<dbReference type="InterPro" id="IPR007236">
    <property type="entry name" value="SlyX"/>
</dbReference>
<reference evidence="1" key="2">
    <citation type="submission" date="2023-01" db="EMBL/GenBank/DDBJ databases">
        <title>Draft genome sequence of Sneathiella chinensis strain NBRC 103408.</title>
        <authorList>
            <person name="Sun Q."/>
            <person name="Mori K."/>
        </authorList>
    </citation>
    <scope>NUCLEOTIDE SEQUENCE</scope>
    <source>
        <strain evidence="1">NBRC 103408</strain>
    </source>
</reference>
<dbReference type="PANTHER" id="PTHR36508">
    <property type="entry name" value="PROTEIN SLYX"/>
    <property type="match status" value="1"/>
</dbReference>
<keyword evidence="2" id="KW-1185">Reference proteome</keyword>
<dbReference type="RefSeq" id="WP_169561215.1">
    <property type="nucleotide sequence ID" value="NZ_BSNF01000008.1"/>
</dbReference>
<dbReference type="Pfam" id="PF04102">
    <property type="entry name" value="SlyX"/>
    <property type="match status" value="1"/>
</dbReference>
<evidence type="ECO:0000313" key="1">
    <source>
        <dbReference type="EMBL" id="GLQ07149.1"/>
    </source>
</evidence>
<gene>
    <name evidence="1" type="ORF">GCM10007924_23700</name>
</gene>
<name>A0ABQ5U7A6_9PROT</name>
<evidence type="ECO:0008006" key="3">
    <source>
        <dbReference type="Google" id="ProtNLM"/>
    </source>
</evidence>
<accession>A0ABQ5U7A6</accession>
<dbReference type="PANTHER" id="PTHR36508:SF1">
    <property type="entry name" value="PROTEIN SLYX"/>
    <property type="match status" value="1"/>
</dbReference>
<comment type="caution">
    <text evidence="1">The sequence shown here is derived from an EMBL/GenBank/DDBJ whole genome shotgun (WGS) entry which is preliminary data.</text>
</comment>